<evidence type="ECO:0000256" key="3">
    <source>
        <dbReference type="ARBA" id="ARBA00022677"/>
    </source>
</evidence>
<dbReference type="InterPro" id="IPR004279">
    <property type="entry name" value="Perilipin"/>
</dbReference>
<reference evidence="6" key="2">
    <citation type="submission" date="2025-09" db="UniProtKB">
        <authorList>
            <consortium name="Ensembl"/>
        </authorList>
    </citation>
    <scope>IDENTIFICATION</scope>
</reference>
<dbReference type="Ensembl" id="ENSGMOT00000005648.2">
    <property type="protein sequence ID" value="ENSGMOP00000005485.2"/>
    <property type="gene ID" value="ENSGMOG00000005179.2"/>
</dbReference>
<feature type="region of interest" description="Disordered" evidence="5">
    <location>
        <begin position="166"/>
        <end position="188"/>
    </location>
</feature>
<evidence type="ECO:0000256" key="5">
    <source>
        <dbReference type="SAM" id="MobiDB-lite"/>
    </source>
</evidence>
<evidence type="ECO:0000256" key="4">
    <source>
        <dbReference type="PIRNR" id="PIRNR036881"/>
    </source>
</evidence>
<dbReference type="PANTHER" id="PTHR14024:SF25">
    <property type="entry name" value="PERILIPIN-2"/>
    <property type="match status" value="1"/>
</dbReference>
<evidence type="ECO:0000256" key="2">
    <source>
        <dbReference type="ARBA" id="ARBA00006311"/>
    </source>
</evidence>
<dbReference type="Proteomes" id="UP000694546">
    <property type="component" value="Chromosome 17"/>
</dbReference>
<dbReference type="GeneTree" id="ENSGT00950000182920"/>
<dbReference type="AlphaFoldDB" id="A0A8C4Z2P8"/>
<dbReference type="Pfam" id="PF03036">
    <property type="entry name" value="Perilipin"/>
    <property type="match status" value="1"/>
</dbReference>
<organism evidence="6 7">
    <name type="scientific">Gadus morhua</name>
    <name type="common">Atlantic cod</name>
    <dbReference type="NCBI Taxonomy" id="8049"/>
    <lineage>
        <taxon>Eukaryota</taxon>
        <taxon>Metazoa</taxon>
        <taxon>Chordata</taxon>
        <taxon>Craniata</taxon>
        <taxon>Vertebrata</taxon>
        <taxon>Euteleostomi</taxon>
        <taxon>Actinopterygii</taxon>
        <taxon>Neopterygii</taxon>
        <taxon>Teleostei</taxon>
        <taxon>Neoteleostei</taxon>
        <taxon>Acanthomorphata</taxon>
        <taxon>Zeiogadaria</taxon>
        <taxon>Gadariae</taxon>
        <taxon>Gadiformes</taxon>
        <taxon>Gadoidei</taxon>
        <taxon>Gadidae</taxon>
        <taxon>Gadus</taxon>
    </lineage>
</organism>
<evidence type="ECO:0000313" key="7">
    <source>
        <dbReference type="Proteomes" id="UP000694546"/>
    </source>
</evidence>
<comment type="similarity">
    <text evidence="2 4">Belongs to the perilipin family.</text>
</comment>
<dbReference type="PIRSF" id="PIRSF036881">
    <property type="entry name" value="PAT"/>
    <property type="match status" value="1"/>
</dbReference>
<dbReference type="PANTHER" id="PTHR14024">
    <property type="entry name" value="PERILIPIN"/>
    <property type="match status" value="1"/>
</dbReference>
<proteinExistence type="inferred from homology"/>
<feature type="compositionally biased region" description="Low complexity" evidence="5">
    <location>
        <begin position="395"/>
        <end position="418"/>
    </location>
</feature>
<name>A0A8C4Z2P8_GADMO</name>
<dbReference type="OrthoDB" id="376826at2759"/>
<dbReference type="GO" id="GO:0005829">
    <property type="term" value="C:cytosol"/>
    <property type="evidence" value="ECO:0007669"/>
    <property type="project" value="TreeGrafter"/>
</dbReference>
<dbReference type="Gene3D" id="3.30.720.170">
    <property type="entry name" value="Perilipin, alpha-beta domain"/>
    <property type="match status" value="1"/>
</dbReference>
<feature type="region of interest" description="Disordered" evidence="5">
    <location>
        <begin position="376"/>
        <end position="433"/>
    </location>
</feature>
<dbReference type="SUPFAM" id="SSF109775">
    <property type="entry name" value="Mannose-6-phosphate receptor binding protein 1 (Tip47), C-terminal domain"/>
    <property type="match status" value="1"/>
</dbReference>
<dbReference type="GO" id="GO:0005811">
    <property type="term" value="C:lipid droplet"/>
    <property type="evidence" value="ECO:0007669"/>
    <property type="project" value="UniProtKB-SubCell"/>
</dbReference>
<evidence type="ECO:0000256" key="1">
    <source>
        <dbReference type="ARBA" id="ARBA00004502"/>
    </source>
</evidence>
<accession>A0A8C4Z2P8</accession>
<dbReference type="Gene3D" id="1.20.120.340">
    <property type="entry name" value="Flagellar protein FliS"/>
    <property type="match status" value="1"/>
</dbReference>
<dbReference type="OMA" id="MGFISEL"/>
<dbReference type="GO" id="GO:0010890">
    <property type="term" value="P:positive regulation of triglyceride storage"/>
    <property type="evidence" value="ECO:0007669"/>
    <property type="project" value="TreeGrafter"/>
</dbReference>
<keyword evidence="3" id="KW-0551">Lipid droplet</keyword>
<reference evidence="6" key="1">
    <citation type="submission" date="2025-08" db="UniProtKB">
        <authorList>
            <consortium name="Ensembl"/>
        </authorList>
    </citation>
    <scope>IDENTIFICATION</scope>
</reference>
<sequence length="447" mass="47357">MSEVEVVSNQSAMGRVSSLPLVSSTYGLVLGAYCSTRDHHPVLASVCRAAERGVWALTSVAMTTAQPLIGRLEPQLAIANQLACKGLDQIEKTLPILQQPSDQIVSNATGAVAVARETVSGRLRGAVDRTKAVVSGGVDRTKAVVSGGVDKALSTSEDLIEHYLPPGPEETELESGPTGGPEGPSYYGRLGTLSTRLRSRAYGRALARVRGAKQRSHEAIAQLPHTGDLFDFARRNVAGANRKVYNTLSSLVERRISSSPRGQEENEDPNTEVAEPLPLAASLSQQLQTTCLTLASGLQGLPRHLQREARSLGRSASGVYASLTAAGVGALPEGALAGGKARLGQVKRSLDQVLDYLVNNTPLNWLVGPFYPRLPSPARPGESTPEVAAPPPPAAQTTESPEDQSPSSRDPSPQRGGPSPWGPVVQQQEVWGAEMQTMDSLRVAFQH</sequence>
<comment type="subcellular location">
    <subcellularLocation>
        <location evidence="1">Lipid droplet</location>
    </subcellularLocation>
</comment>
<dbReference type="GO" id="GO:0019915">
    <property type="term" value="P:lipid storage"/>
    <property type="evidence" value="ECO:0007669"/>
    <property type="project" value="TreeGrafter"/>
</dbReference>
<gene>
    <name evidence="6" type="primary">plin2</name>
</gene>
<protein>
    <recommendedName>
        <fullName evidence="4">Perilipin</fullName>
    </recommendedName>
</protein>
<dbReference type="GeneID" id="115529080"/>
<keyword evidence="7" id="KW-1185">Reference proteome</keyword>
<dbReference type="RefSeq" id="XP_030193408.1">
    <property type="nucleotide sequence ID" value="XM_030337548.1"/>
</dbReference>
<evidence type="ECO:0000313" key="6">
    <source>
        <dbReference type="Ensembl" id="ENSGMOP00000005485.2"/>
    </source>
</evidence>